<dbReference type="InterPro" id="IPR018155">
    <property type="entry name" value="Hyaluronidase"/>
</dbReference>
<dbReference type="EMBL" id="RQTK01000005">
    <property type="protein sequence ID" value="RUS91812.1"/>
    <property type="molecule type" value="Genomic_DNA"/>
</dbReference>
<keyword evidence="3" id="KW-0378">Hydrolase</keyword>
<evidence type="ECO:0000313" key="5">
    <source>
        <dbReference type="EMBL" id="RUS91812.1"/>
    </source>
</evidence>
<dbReference type="Proteomes" id="UP000271974">
    <property type="component" value="Unassembled WGS sequence"/>
</dbReference>
<evidence type="ECO:0000256" key="1">
    <source>
        <dbReference type="ARBA" id="ARBA00008871"/>
    </source>
</evidence>
<dbReference type="GO" id="GO:0004415">
    <property type="term" value="F:hyalurononglucosaminidase activity"/>
    <property type="evidence" value="ECO:0007669"/>
    <property type="project" value="UniProtKB-UniRule"/>
</dbReference>
<dbReference type="GO" id="GO:0005975">
    <property type="term" value="P:carbohydrate metabolic process"/>
    <property type="evidence" value="ECO:0007669"/>
    <property type="project" value="InterPro"/>
</dbReference>
<accession>A0A433UDI5</accession>
<evidence type="ECO:0000256" key="2">
    <source>
        <dbReference type="ARBA" id="ARBA00023157"/>
    </source>
</evidence>
<dbReference type="InterPro" id="IPR017853">
    <property type="entry name" value="GH"/>
</dbReference>
<evidence type="ECO:0000256" key="4">
    <source>
        <dbReference type="SAM" id="Phobius"/>
    </source>
</evidence>
<evidence type="ECO:0000313" key="6">
    <source>
        <dbReference type="Proteomes" id="UP000271974"/>
    </source>
</evidence>
<dbReference type="GO" id="GO:0030214">
    <property type="term" value="P:hyaluronan catabolic process"/>
    <property type="evidence" value="ECO:0007669"/>
    <property type="project" value="TreeGrafter"/>
</dbReference>
<dbReference type="OrthoDB" id="5796153at2759"/>
<gene>
    <name evidence="5" type="ORF">EGW08_000383</name>
</gene>
<dbReference type="SUPFAM" id="SSF51445">
    <property type="entry name" value="(Trans)glycosidases"/>
    <property type="match status" value="1"/>
</dbReference>
<dbReference type="InterPro" id="IPR013785">
    <property type="entry name" value="Aldolase_TIM"/>
</dbReference>
<keyword evidence="4" id="KW-1133">Transmembrane helix</keyword>
<keyword evidence="2" id="KW-1015">Disulfide bond</keyword>
<dbReference type="Pfam" id="PF01630">
    <property type="entry name" value="Glyco_hydro_56"/>
    <property type="match status" value="1"/>
</dbReference>
<organism evidence="5 6">
    <name type="scientific">Elysia chlorotica</name>
    <name type="common">Eastern emerald elysia</name>
    <name type="synonym">Sea slug</name>
    <dbReference type="NCBI Taxonomy" id="188477"/>
    <lineage>
        <taxon>Eukaryota</taxon>
        <taxon>Metazoa</taxon>
        <taxon>Spiralia</taxon>
        <taxon>Lophotrochozoa</taxon>
        <taxon>Mollusca</taxon>
        <taxon>Gastropoda</taxon>
        <taxon>Heterobranchia</taxon>
        <taxon>Euthyneura</taxon>
        <taxon>Panpulmonata</taxon>
        <taxon>Sacoglossa</taxon>
        <taxon>Placobranchoidea</taxon>
        <taxon>Plakobranchidae</taxon>
        <taxon>Elysia</taxon>
    </lineage>
</organism>
<keyword evidence="4" id="KW-0472">Membrane</keyword>
<dbReference type="PANTHER" id="PTHR11769">
    <property type="entry name" value="HYALURONIDASE"/>
    <property type="match status" value="1"/>
</dbReference>
<reference evidence="5 6" key="1">
    <citation type="submission" date="2019-01" db="EMBL/GenBank/DDBJ databases">
        <title>A draft genome assembly of the solar-powered sea slug Elysia chlorotica.</title>
        <authorList>
            <person name="Cai H."/>
            <person name="Li Q."/>
            <person name="Fang X."/>
            <person name="Li J."/>
            <person name="Curtis N.E."/>
            <person name="Altenburger A."/>
            <person name="Shibata T."/>
            <person name="Feng M."/>
            <person name="Maeda T."/>
            <person name="Schwartz J.A."/>
            <person name="Shigenobu S."/>
            <person name="Lundholm N."/>
            <person name="Nishiyama T."/>
            <person name="Yang H."/>
            <person name="Hasebe M."/>
            <person name="Li S."/>
            <person name="Pierce S.K."/>
            <person name="Wang J."/>
        </authorList>
    </citation>
    <scope>NUCLEOTIDE SEQUENCE [LARGE SCALE GENOMIC DNA]</scope>
    <source>
        <strain evidence="5">EC2010</strain>
        <tissue evidence="5">Whole organism of an adult</tissue>
    </source>
</reference>
<comment type="caution">
    <text evidence="5">The sequence shown here is derived from an EMBL/GenBank/DDBJ whole genome shotgun (WGS) entry which is preliminary data.</text>
</comment>
<keyword evidence="4" id="KW-0812">Transmembrane</keyword>
<feature type="transmembrane region" description="Helical" evidence="4">
    <location>
        <begin position="21"/>
        <end position="40"/>
    </location>
</feature>
<name>A0A433UDI5_ELYCH</name>
<keyword evidence="6" id="KW-1185">Reference proteome</keyword>
<comment type="catalytic activity">
    <reaction evidence="3">
        <text>Random hydrolysis of (1-&gt;4)-linkages between N-acetyl-beta-D-glucosamine and D-glucuronate residues in hyaluronate.</text>
        <dbReference type="EC" id="3.2.1.35"/>
    </reaction>
</comment>
<proteinExistence type="inferred from homology"/>
<dbReference type="PRINTS" id="PR00846">
    <property type="entry name" value="GLHYDRLASE56"/>
</dbReference>
<dbReference type="PANTHER" id="PTHR11769:SF35">
    <property type="entry name" value="HYALURONIDASE"/>
    <property type="match status" value="1"/>
</dbReference>
<evidence type="ECO:0000256" key="3">
    <source>
        <dbReference type="RuleBase" id="RU610713"/>
    </source>
</evidence>
<dbReference type="STRING" id="188477.A0A433UDI5"/>
<protein>
    <recommendedName>
        <fullName evidence="3">Hyaluronidase</fullName>
        <ecNumber evidence="3">3.2.1.35</ecNumber>
    </recommendedName>
</protein>
<dbReference type="Gene3D" id="3.20.20.70">
    <property type="entry name" value="Aldolase class I"/>
    <property type="match status" value="1"/>
</dbReference>
<dbReference type="AlphaFoldDB" id="A0A433UDI5"/>
<dbReference type="EC" id="3.2.1.35" evidence="3"/>
<keyword evidence="3" id="KW-0326">Glycosidase</keyword>
<sequence>MIPVNLLGGYRILATLRCKTCFLFGILVSLAFILDCLAAHNGCTAPFVLPHKPFLVVWNHPTSACEKHGIDIGFSRWGIVDNSDDSFIGNQVSLLYRPGQWPHFSQDQVYYGGIPQLGDESSHIESLKAVIRSKIQHDNFSGLGVIDFERWRPLYFLNFDSLKIYQEKSLELAKKRHPSYNKSQILEVAVKEFELAARSYIEGSLKTAKVERPNGKWGYYGYPRCWDKNCNRSTIINNDKMSWVFAASTGLYPSIYFARTSSPAARADMITKRLMETLRVQAKWAPTDSAIFPYSLCQDGPYDFFSPDDLDYSLRLPADLGSSGVILWGSSAMVEGFLLTDENFLNVNSTLGPYSKEVMDFFSNCSLQLCSGHGRCVRKDLETVYQRHLALTDTSRQTCAIPSYKLQNKHNTNRDKSNKNHSGKTRVVNYDKRIVFGNSLNRPSVSEKTASPVNRWAERSYTKKRGTFLNDFQHTSLEFFSNIKKLISEYSLDKDDTNIKINKNTIESMQHSPYKVVDRTRSLAHEMGLHWNSPQKRVRRSLSMGNIDDYVCKCLAGWSGPHCDQKQ</sequence>
<comment type="similarity">
    <text evidence="1 3">Belongs to the glycosyl hydrolase 56 family.</text>
</comment>